<dbReference type="Pfam" id="PF20037">
    <property type="entry name" value="DUF6440"/>
    <property type="match status" value="1"/>
</dbReference>
<reference evidence="3 4" key="1">
    <citation type="submission" date="2019-07" db="EMBL/GenBank/DDBJ databases">
        <authorList>
            <person name="Kim J."/>
        </authorList>
    </citation>
    <scope>NUCLEOTIDE SEQUENCE [LARGE SCALE GENOMIC DNA]</scope>
    <source>
        <strain evidence="3 4">JC52</strain>
    </source>
</reference>
<comment type="caution">
    <text evidence="3">The sequence shown here is derived from an EMBL/GenBank/DDBJ whole genome shotgun (WGS) entry which is preliminary data.</text>
</comment>
<dbReference type="EMBL" id="VNJI01000011">
    <property type="protein sequence ID" value="TVY09847.1"/>
    <property type="molecule type" value="Genomic_DNA"/>
</dbReference>
<feature type="chain" id="PRO_5039651698" description="DUF6440 domain-containing protein" evidence="1">
    <location>
        <begin position="25"/>
        <end position="86"/>
    </location>
</feature>
<dbReference type="OrthoDB" id="9135364at2"/>
<dbReference type="InterPro" id="IPR045515">
    <property type="entry name" value="DUF6440"/>
</dbReference>
<name>A0A559KCI7_9BACL</name>
<dbReference type="RefSeq" id="WP_144846361.1">
    <property type="nucleotide sequence ID" value="NZ_VNJI01000011.1"/>
</dbReference>
<evidence type="ECO:0000256" key="1">
    <source>
        <dbReference type="SAM" id="SignalP"/>
    </source>
</evidence>
<evidence type="ECO:0000313" key="3">
    <source>
        <dbReference type="EMBL" id="TVY09847.1"/>
    </source>
</evidence>
<sequence>MKKIQNKLLLFVSLMLLLSSCGHARAKEDVQSRFTREQVQNSLIDGYYYIVTDHETGCKYLMKDNKDSSGITALLDKDGKPVGCGK</sequence>
<dbReference type="Proteomes" id="UP000317036">
    <property type="component" value="Unassembled WGS sequence"/>
</dbReference>
<keyword evidence="4" id="KW-1185">Reference proteome</keyword>
<dbReference type="AlphaFoldDB" id="A0A559KCI7"/>
<organism evidence="3 4">
    <name type="scientific">Paenibacillus cremeus</name>
    <dbReference type="NCBI Taxonomy" id="2163881"/>
    <lineage>
        <taxon>Bacteria</taxon>
        <taxon>Bacillati</taxon>
        <taxon>Bacillota</taxon>
        <taxon>Bacilli</taxon>
        <taxon>Bacillales</taxon>
        <taxon>Paenibacillaceae</taxon>
        <taxon>Paenibacillus</taxon>
    </lineage>
</organism>
<dbReference type="PROSITE" id="PS51257">
    <property type="entry name" value="PROKAR_LIPOPROTEIN"/>
    <property type="match status" value="1"/>
</dbReference>
<keyword evidence="1" id="KW-0732">Signal</keyword>
<evidence type="ECO:0000259" key="2">
    <source>
        <dbReference type="Pfam" id="PF20037"/>
    </source>
</evidence>
<feature type="signal peptide" evidence="1">
    <location>
        <begin position="1"/>
        <end position="24"/>
    </location>
</feature>
<feature type="domain" description="DUF6440" evidence="2">
    <location>
        <begin position="33"/>
        <end position="82"/>
    </location>
</feature>
<evidence type="ECO:0000313" key="4">
    <source>
        <dbReference type="Proteomes" id="UP000317036"/>
    </source>
</evidence>
<gene>
    <name evidence="3" type="ORF">FPZ49_10770</name>
</gene>
<accession>A0A559KCI7</accession>
<proteinExistence type="predicted"/>
<protein>
    <recommendedName>
        <fullName evidence="2">DUF6440 domain-containing protein</fullName>
    </recommendedName>
</protein>